<dbReference type="RefSeq" id="WP_093046352.1">
    <property type="nucleotide sequence ID" value="NZ_FNQR01000019.1"/>
</dbReference>
<dbReference type="EMBL" id="FNQR01000019">
    <property type="protein sequence ID" value="SEB13978.1"/>
    <property type="molecule type" value="Genomic_DNA"/>
</dbReference>
<evidence type="ECO:0000313" key="3">
    <source>
        <dbReference type="Proteomes" id="UP000198584"/>
    </source>
</evidence>
<keyword evidence="3" id="KW-1185">Reference proteome</keyword>
<evidence type="ECO:0000259" key="1">
    <source>
        <dbReference type="SMART" id="SM00881"/>
    </source>
</evidence>
<reference evidence="2 3" key="1">
    <citation type="submission" date="2016-10" db="EMBL/GenBank/DDBJ databases">
        <authorList>
            <person name="de Groot N.N."/>
        </authorList>
    </citation>
    <scope>NUCLEOTIDE SEQUENCE [LARGE SCALE GENOMIC DNA]</scope>
    <source>
        <strain evidence="2 3">CCM7597</strain>
    </source>
</reference>
<dbReference type="InterPro" id="IPR036291">
    <property type="entry name" value="NAD(P)-bd_dom_sf"/>
</dbReference>
<protein>
    <submittedName>
        <fullName evidence="2">Predicted CoA-binding protein</fullName>
    </submittedName>
</protein>
<evidence type="ECO:0000313" key="2">
    <source>
        <dbReference type="EMBL" id="SEB13978.1"/>
    </source>
</evidence>
<dbReference type="SMART" id="SM00881">
    <property type="entry name" value="CoA_binding"/>
    <property type="match status" value="1"/>
</dbReference>
<name>A0A1H4GYL7_9BACI</name>
<dbReference type="OrthoDB" id="9804695at2"/>
<dbReference type="PANTHER" id="PTHR33303:SF2">
    <property type="entry name" value="COA-BINDING DOMAIN-CONTAINING PROTEIN"/>
    <property type="match status" value="1"/>
</dbReference>
<dbReference type="AlphaFoldDB" id="A0A1H4GYL7"/>
<sequence length="137" mass="15653">MAYEHPDNETVRQALKETKTIAVVGLSDKEYRTSYQISKEMQDAGYRIIPVNPMVDSVLGEKAYASLLDVEEPFEMINVFRRSEHLPALAKEAAQTDAKIFWAQQGVMDDEAYDYLKDHDFTVMMDMCLKVAHAVLM</sequence>
<dbReference type="Gene3D" id="3.40.50.720">
    <property type="entry name" value="NAD(P)-binding Rossmann-like Domain"/>
    <property type="match status" value="1"/>
</dbReference>
<organism evidence="2 3">
    <name type="scientific">Thalassobacillus cyri</name>
    <dbReference type="NCBI Taxonomy" id="571932"/>
    <lineage>
        <taxon>Bacteria</taxon>
        <taxon>Bacillati</taxon>
        <taxon>Bacillota</taxon>
        <taxon>Bacilli</taxon>
        <taxon>Bacillales</taxon>
        <taxon>Bacillaceae</taxon>
        <taxon>Thalassobacillus</taxon>
    </lineage>
</organism>
<dbReference type="STRING" id="571932.SAMN05421743_11966"/>
<feature type="domain" description="CoA-binding" evidence="1">
    <location>
        <begin position="15"/>
        <end position="107"/>
    </location>
</feature>
<dbReference type="PANTHER" id="PTHR33303">
    <property type="entry name" value="CYTOPLASMIC PROTEIN-RELATED"/>
    <property type="match status" value="1"/>
</dbReference>
<accession>A0A1H4GYL7</accession>
<gene>
    <name evidence="2" type="ORF">SAMN05421743_11966</name>
</gene>
<dbReference type="InterPro" id="IPR003781">
    <property type="entry name" value="CoA-bd"/>
</dbReference>
<dbReference type="SUPFAM" id="SSF51735">
    <property type="entry name" value="NAD(P)-binding Rossmann-fold domains"/>
    <property type="match status" value="1"/>
</dbReference>
<dbReference type="Pfam" id="PF13380">
    <property type="entry name" value="CoA_binding_2"/>
    <property type="match status" value="1"/>
</dbReference>
<proteinExistence type="predicted"/>
<dbReference type="Proteomes" id="UP000198584">
    <property type="component" value="Unassembled WGS sequence"/>
</dbReference>